<reference evidence="3" key="1">
    <citation type="journal article" date="2010" name="Genome Res.">
        <title>Population genomic sequencing of Coccidioides fungi reveals recent hybridization and transposon control.</title>
        <authorList>
            <person name="Neafsey D.E."/>
            <person name="Barker B.M."/>
            <person name="Sharpton T.J."/>
            <person name="Stajich J.E."/>
            <person name="Park D.J."/>
            <person name="Whiston E."/>
            <person name="Hung C.-Y."/>
            <person name="McMahan C."/>
            <person name="White J."/>
            <person name="Sykes S."/>
            <person name="Heiman D."/>
            <person name="Young S."/>
            <person name="Zeng Q."/>
            <person name="Abouelleil A."/>
            <person name="Aftuck L."/>
            <person name="Bessette D."/>
            <person name="Brown A."/>
            <person name="FitzGerald M."/>
            <person name="Lui A."/>
            <person name="Macdonald J.P."/>
            <person name="Priest M."/>
            <person name="Orbach M.J."/>
            <person name="Galgiani J.N."/>
            <person name="Kirkland T.N."/>
            <person name="Cole G.T."/>
            <person name="Birren B.W."/>
            <person name="Henn M.R."/>
            <person name="Taylor J.W."/>
            <person name="Rounsley S.D."/>
        </authorList>
    </citation>
    <scope>NUCLEOTIDE SEQUENCE [LARGE SCALE GENOMIC DNA]</scope>
    <source>
        <strain evidence="3">RMSCC 3703</strain>
    </source>
</reference>
<sequence length="318" mass="34909">MPLLKSNAALTDASPKNVMQTEYYGATVVISQCQWCHTLVPYHDGDVPESKAGNPDQTSWKKSFNLLQVPKRWCSPTNFSWATLGLTAEPPLERPRGRAKRNTGVKGSKVENASVALSSNASQGTNSAASNRDSMAQSSPQATFGPRGKALGRIATKWANVISETSWTASKRPKRRRQPGLRPPKKDPLSTEVVLAESGILKFPHLLYNLLPIGARNFIFGSSLHSIQPLPIFAHRESLTNSFQVKNNGMRNILGMLELQVSFRDIFSDTNAKDPSNRAGSQAMEISILRVNGRAEQLNSPGHVRRTEECCCLERAGN</sequence>
<accession>A0A0J8R7J6</accession>
<evidence type="ECO:0000256" key="1">
    <source>
        <dbReference type="SAM" id="MobiDB-lite"/>
    </source>
</evidence>
<name>A0A0J8R7J6_COCIT</name>
<feature type="region of interest" description="Disordered" evidence="1">
    <location>
        <begin position="166"/>
        <end position="189"/>
    </location>
</feature>
<proteinExistence type="predicted"/>
<dbReference type="EMBL" id="DS268124">
    <property type="protein sequence ID" value="KMU80405.1"/>
    <property type="molecule type" value="Genomic_DNA"/>
</dbReference>
<dbReference type="AlphaFoldDB" id="A0A0J8R7J6"/>
<evidence type="ECO:0000313" key="2">
    <source>
        <dbReference type="EMBL" id="KMU80405.1"/>
    </source>
</evidence>
<protein>
    <submittedName>
        <fullName evidence="2">Uncharacterized protein</fullName>
    </submittedName>
</protein>
<dbReference type="Proteomes" id="UP000054559">
    <property type="component" value="Unassembled WGS sequence"/>
</dbReference>
<feature type="compositionally biased region" description="Polar residues" evidence="1">
    <location>
        <begin position="115"/>
        <end position="142"/>
    </location>
</feature>
<organism evidence="2 3">
    <name type="scientific">Coccidioides immitis RMSCC 3703</name>
    <dbReference type="NCBI Taxonomy" id="454286"/>
    <lineage>
        <taxon>Eukaryota</taxon>
        <taxon>Fungi</taxon>
        <taxon>Dikarya</taxon>
        <taxon>Ascomycota</taxon>
        <taxon>Pezizomycotina</taxon>
        <taxon>Eurotiomycetes</taxon>
        <taxon>Eurotiomycetidae</taxon>
        <taxon>Onygenales</taxon>
        <taxon>Onygenaceae</taxon>
        <taxon>Coccidioides</taxon>
    </lineage>
</organism>
<evidence type="ECO:0000313" key="3">
    <source>
        <dbReference type="Proteomes" id="UP000054559"/>
    </source>
</evidence>
<feature type="region of interest" description="Disordered" evidence="1">
    <location>
        <begin position="89"/>
        <end position="147"/>
    </location>
</feature>
<gene>
    <name evidence="2" type="ORF">CISG_02256</name>
</gene>